<organism evidence="2 3">
    <name type="scientific">Trichonephila clavipes</name>
    <name type="common">Golden silk orbweaver</name>
    <name type="synonym">Nephila clavipes</name>
    <dbReference type="NCBI Taxonomy" id="2585209"/>
    <lineage>
        <taxon>Eukaryota</taxon>
        <taxon>Metazoa</taxon>
        <taxon>Ecdysozoa</taxon>
        <taxon>Arthropoda</taxon>
        <taxon>Chelicerata</taxon>
        <taxon>Arachnida</taxon>
        <taxon>Araneae</taxon>
        <taxon>Araneomorphae</taxon>
        <taxon>Entelegynae</taxon>
        <taxon>Araneoidea</taxon>
        <taxon>Nephilidae</taxon>
        <taxon>Trichonephila</taxon>
    </lineage>
</organism>
<proteinExistence type="predicted"/>
<sequence>MIWLDSTPTLKENTMGVVRGTSHLSSPSINLRIGLGTRWLLRAPPCHKGTIQHPCLLGASNPGPIVQQSASPTTIPDER</sequence>
<comment type="caution">
    <text evidence="2">The sequence shown here is derived from an EMBL/GenBank/DDBJ whole genome shotgun (WGS) entry which is preliminary data.</text>
</comment>
<reference evidence="2" key="1">
    <citation type="submission" date="2020-08" db="EMBL/GenBank/DDBJ databases">
        <title>Multicomponent nature underlies the extraordinary mechanical properties of spider dragline silk.</title>
        <authorList>
            <person name="Kono N."/>
            <person name="Nakamura H."/>
            <person name="Mori M."/>
            <person name="Yoshida Y."/>
            <person name="Ohtoshi R."/>
            <person name="Malay A.D."/>
            <person name="Moran D.A.P."/>
            <person name="Tomita M."/>
            <person name="Numata K."/>
            <person name="Arakawa K."/>
        </authorList>
    </citation>
    <scope>NUCLEOTIDE SEQUENCE</scope>
</reference>
<gene>
    <name evidence="2" type="ORF">TNCV_4876401</name>
</gene>
<name>A0A8X6RD42_TRICX</name>
<evidence type="ECO:0000256" key="1">
    <source>
        <dbReference type="SAM" id="MobiDB-lite"/>
    </source>
</evidence>
<protein>
    <submittedName>
        <fullName evidence="2">Uncharacterized protein</fullName>
    </submittedName>
</protein>
<keyword evidence="3" id="KW-1185">Reference proteome</keyword>
<dbReference type="Proteomes" id="UP000887159">
    <property type="component" value="Unassembled WGS sequence"/>
</dbReference>
<accession>A0A8X6RD42</accession>
<feature type="region of interest" description="Disordered" evidence="1">
    <location>
        <begin position="58"/>
        <end position="79"/>
    </location>
</feature>
<dbReference type="EMBL" id="BMAU01021165">
    <property type="protein sequence ID" value="GFX92783.1"/>
    <property type="molecule type" value="Genomic_DNA"/>
</dbReference>
<evidence type="ECO:0000313" key="2">
    <source>
        <dbReference type="EMBL" id="GFX92783.1"/>
    </source>
</evidence>
<evidence type="ECO:0000313" key="3">
    <source>
        <dbReference type="Proteomes" id="UP000887159"/>
    </source>
</evidence>
<dbReference type="AlphaFoldDB" id="A0A8X6RD42"/>
<feature type="compositionally biased region" description="Polar residues" evidence="1">
    <location>
        <begin position="66"/>
        <end position="79"/>
    </location>
</feature>